<comment type="caution">
    <text evidence="3">The sequence shown here is derived from an EMBL/GenBank/DDBJ whole genome shotgun (WGS) entry which is preliminary data.</text>
</comment>
<organism evidence="3 4">
    <name type="scientific">Isoptericola peretonis</name>
    <dbReference type="NCBI Taxonomy" id="2918523"/>
    <lineage>
        <taxon>Bacteria</taxon>
        <taxon>Bacillati</taxon>
        <taxon>Actinomycetota</taxon>
        <taxon>Actinomycetes</taxon>
        <taxon>Micrococcales</taxon>
        <taxon>Promicromonosporaceae</taxon>
        <taxon>Isoptericola</taxon>
    </lineage>
</organism>
<name>A0ABT0J1G6_9MICO</name>
<evidence type="ECO:0000259" key="2">
    <source>
        <dbReference type="Pfam" id="PF21531"/>
    </source>
</evidence>
<dbReference type="Pfam" id="PF18367">
    <property type="entry name" value="Rv2175c_C"/>
    <property type="match status" value="1"/>
</dbReference>
<feature type="domain" description="DNA-binding protein Rv2175c wHTH" evidence="2">
    <location>
        <begin position="25"/>
        <end position="70"/>
    </location>
</feature>
<keyword evidence="4" id="KW-1185">Reference proteome</keyword>
<gene>
    <name evidence="3" type="ORF">M1843_06240</name>
</gene>
<dbReference type="RefSeq" id="WP_416343195.1">
    <property type="nucleotide sequence ID" value="NZ_JALQCY010000002.1"/>
</dbReference>
<dbReference type="Pfam" id="PF21531">
    <property type="entry name" value="Rv2175c_wHTH"/>
    <property type="match status" value="1"/>
</dbReference>
<dbReference type="GO" id="GO:0003677">
    <property type="term" value="F:DNA binding"/>
    <property type="evidence" value="ECO:0007669"/>
    <property type="project" value="UniProtKB-KW"/>
</dbReference>
<feature type="domain" description="Rv2175c C-terminal" evidence="1">
    <location>
        <begin position="82"/>
        <end position="134"/>
    </location>
</feature>
<reference evidence="3 4" key="1">
    <citation type="submission" date="2022-02" db="EMBL/GenBank/DDBJ databases">
        <title>The car tank lid bacteriome: a reservoir of bacteria with potential in bioremediation of fuel.</title>
        <authorList>
            <person name="Vidal-Verdu A."/>
            <person name="Gomez-Martinez D."/>
            <person name="Latorre-Perez A."/>
            <person name="Pereto J."/>
            <person name="Porcar M."/>
        </authorList>
    </citation>
    <scope>NUCLEOTIDE SEQUENCE [LARGE SCALE GENOMIC DNA]</scope>
    <source>
        <strain evidence="3 4">4D.3</strain>
    </source>
</reference>
<sequence>MSETTAPDPGSRTDDRTALESLVDEWLTLPDVAEVLGTEVSKVRGLVSERTLVGIKRGERNTFQVPAAFLVTDDGAPHVLSTLRGTILLLSDAAMDDAAILRWLFETEPSIGGAPIRELRAGRRAQVRRVAQALL</sequence>
<evidence type="ECO:0000313" key="4">
    <source>
        <dbReference type="Proteomes" id="UP001651050"/>
    </source>
</evidence>
<protein>
    <submittedName>
        <fullName evidence="3">Rv2175c family DNA-binding protein</fullName>
    </submittedName>
</protein>
<evidence type="ECO:0000313" key="3">
    <source>
        <dbReference type="EMBL" id="MCK9793342.1"/>
    </source>
</evidence>
<accession>A0ABT0J1G6</accession>
<evidence type="ECO:0000259" key="1">
    <source>
        <dbReference type="Pfam" id="PF18367"/>
    </source>
</evidence>
<proteinExistence type="predicted"/>
<dbReference type="InterPro" id="IPR041098">
    <property type="entry name" value="Rv2175c_C"/>
</dbReference>
<dbReference type="InterPro" id="IPR048576">
    <property type="entry name" value="Rv2175c_wHTH"/>
</dbReference>
<dbReference type="Proteomes" id="UP001651050">
    <property type="component" value="Unassembled WGS sequence"/>
</dbReference>
<keyword evidence="3" id="KW-0238">DNA-binding</keyword>
<dbReference type="EMBL" id="JALQCY010000002">
    <property type="protein sequence ID" value="MCK9793342.1"/>
    <property type="molecule type" value="Genomic_DNA"/>
</dbReference>